<keyword evidence="2" id="KW-1133">Transmembrane helix</keyword>
<feature type="region of interest" description="Disordered" evidence="1">
    <location>
        <begin position="419"/>
        <end position="463"/>
    </location>
</feature>
<keyword evidence="2" id="KW-0472">Membrane</keyword>
<dbReference type="InterPro" id="IPR018778">
    <property type="entry name" value="T7SS_EssB"/>
</dbReference>
<dbReference type="AlphaFoldDB" id="I6T4U8"/>
<feature type="transmembrane region" description="Helical" evidence="2">
    <location>
        <begin position="218"/>
        <end position="237"/>
    </location>
</feature>
<proteinExistence type="predicted"/>
<keyword evidence="3" id="KW-0614">Plasmid</keyword>
<feature type="compositionally biased region" description="Basic and acidic residues" evidence="1">
    <location>
        <begin position="449"/>
        <end position="463"/>
    </location>
</feature>
<dbReference type="RefSeq" id="WP_015062893.1">
    <property type="nucleotide sequence ID" value="NC_019351.1"/>
</dbReference>
<reference evidence="3" key="1">
    <citation type="journal article" date="2012" name="J. Dairy Sci.">
        <title>Novel conjugative plasmids from the natural isolate Lactococcus lactis subspecies cremoris DPC3758: A repository of genes for the potential improvement of dairy starters.</title>
        <authorList>
            <person name="Fallico V."/>
            <person name="Ross R.P."/>
            <person name="Fitzgerald G.F."/>
            <person name="McAuliffe O."/>
        </authorList>
    </citation>
    <scope>NUCLEOTIDE SEQUENCE</scope>
    <source>
        <strain evidence="3">DPC3758</strain>
        <plasmid evidence="3">pAF22</plasmid>
    </source>
</reference>
<sequence length="463" mass="53336">MKHKQKFLNIEVGTFEQIKNNLILKLDRTRFQFDRIEELNALKQQEYPFLELKQLSEQGKSVVFQYKVPNEAKNLKSILREPKAIRTAIALAILKQDILARSPYHVSLNPSNIWYYPMNRVWYAYRANELMPFDEEKDLPKYKAVVLFCLTGVPYEKLLVKPEEALGKNNDELLKQVIATTSIIELTEVLEDINDFVSTSEWQTIAKKESDTKKKSKIILASTVILALVLIGAVHSLDAKKYHQLKIENIEQVKAIKVKSKIDSLLSSKNFKEADKAMKESDYSPEQRYETFSKVKEYQLALNAKPSHVLDLVSLAYKDNAKDILDWKLPDNATQKEKNALAFEKSILNYDEDKLQNQLPFIEDEDVLTRLGSAFTSHENFDYAEQTLTKLSEKDKEKGTQLKHQINYKKAQLALDKAENAKKEADKIDGEKDKNKDGKVKEANSNLDMAKKDLEKAKKELDN</sequence>
<dbReference type="Gene3D" id="1.10.510.10">
    <property type="entry name" value="Transferase(Phosphotransferase) domain 1"/>
    <property type="match status" value="1"/>
</dbReference>
<dbReference type="Pfam" id="PF10140">
    <property type="entry name" value="YukC"/>
    <property type="match status" value="1"/>
</dbReference>
<organism evidence="3">
    <name type="scientific">Lactococcus lactis subsp. cremoris</name>
    <name type="common">Streptococcus cremoris</name>
    <dbReference type="NCBI Taxonomy" id="1359"/>
    <lineage>
        <taxon>Bacteria</taxon>
        <taxon>Bacillati</taxon>
        <taxon>Bacillota</taxon>
        <taxon>Bacilli</taxon>
        <taxon>Lactobacillales</taxon>
        <taxon>Streptococcaceae</taxon>
        <taxon>Lactococcus</taxon>
    </lineage>
</organism>
<evidence type="ECO:0000313" key="3">
    <source>
        <dbReference type="EMBL" id="AFM72787.1"/>
    </source>
</evidence>
<feature type="compositionally biased region" description="Basic and acidic residues" evidence="1">
    <location>
        <begin position="419"/>
        <end position="442"/>
    </location>
</feature>
<keyword evidence="2" id="KW-0812">Transmembrane</keyword>
<evidence type="ECO:0000256" key="1">
    <source>
        <dbReference type="SAM" id="MobiDB-lite"/>
    </source>
</evidence>
<geneLocation type="plasmid" evidence="3">
    <name>pAF22</name>
</geneLocation>
<gene>
    <name evidence="3" type="primary">traF</name>
    <name evidence="3" type="ORF">pAF22_p12</name>
</gene>
<name>I6T4U8_LACLC</name>
<evidence type="ECO:0000256" key="2">
    <source>
        <dbReference type="SAM" id="Phobius"/>
    </source>
</evidence>
<protein>
    <submittedName>
        <fullName evidence="3">TraF conjugation protein</fullName>
    </submittedName>
</protein>
<dbReference type="EMBL" id="JQ821357">
    <property type="protein sequence ID" value="AFM72787.1"/>
    <property type="molecule type" value="Genomic_DNA"/>
</dbReference>
<accession>I6T4U8</accession>